<gene>
    <name evidence="12" type="primary">GLE1</name>
    <name evidence="12" type="ORF">H4R18_001055</name>
</gene>
<dbReference type="InterPro" id="IPR038506">
    <property type="entry name" value="GLE1-like_sf"/>
</dbReference>
<dbReference type="GO" id="GO:0015031">
    <property type="term" value="P:protein transport"/>
    <property type="evidence" value="ECO:0007669"/>
    <property type="project" value="UniProtKB-KW"/>
</dbReference>
<dbReference type="GO" id="GO:0044614">
    <property type="term" value="C:nuclear pore cytoplasmic filaments"/>
    <property type="evidence" value="ECO:0007669"/>
    <property type="project" value="TreeGrafter"/>
</dbReference>
<feature type="region of interest" description="Disordered" evidence="11">
    <location>
        <begin position="59"/>
        <end position="123"/>
    </location>
</feature>
<dbReference type="GO" id="GO:0031369">
    <property type="term" value="F:translation initiation factor binding"/>
    <property type="evidence" value="ECO:0007669"/>
    <property type="project" value="TreeGrafter"/>
</dbReference>
<evidence type="ECO:0000256" key="9">
    <source>
        <dbReference type="ARBA" id="ARBA00026227"/>
    </source>
</evidence>
<evidence type="ECO:0000256" key="6">
    <source>
        <dbReference type="ARBA" id="ARBA00023010"/>
    </source>
</evidence>
<keyword evidence="7" id="KW-0906">Nuclear pore complex</keyword>
<dbReference type="EMBL" id="JANBUL010000025">
    <property type="protein sequence ID" value="KAJ2784515.1"/>
    <property type="molecule type" value="Genomic_DNA"/>
</dbReference>
<keyword evidence="8" id="KW-0539">Nucleus</keyword>
<dbReference type="PANTHER" id="PTHR12960">
    <property type="entry name" value="GLE-1-RELATED"/>
    <property type="match status" value="1"/>
</dbReference>
<evidence type="ECO:0000313" key="12">
    <source>
        <dbReference type="EMBL" id="KAJ2784515.1"/>
    </source>
</evidence>
<evidence type="ECO:0000256" key="1">
    <source>
        <dbReference type="ARBA" id="ARBA00004567"/>
    </source>
</evidence>
<dbReference type="GO" id="GO:0000822">
    <property type="term" value="F:inositol hexakisphosphate binding"/>
    <property type="evidence" value="ECO:0007669"/>
    <property type="project" value="TreeGrafter"/>
</dbReference>
<keyword evidence="4" id="KW-0509">mRNA transport</keyword>
<feature type="compositionally biased region" description="Low complexity" evidence="11">
    <location>
        <begin position="90"/>
        <end position="108"/>
    </location>
</feature>
<evidence type="ECO:0000256" key="7">
    <source>
        <dbReference type="ARBA" id="ARBA00023132"/>
    </source>
</evidence>
<proteinExistence type="inferred from homology"/>
<dbReference type="Proteomes" id="UP001140217">
    <property type="component" value="Unassembled WGS sequence"/>
</dbReference>
<dbReference type="Pfam" id="PF07817">
    <property type="entry name" value="GLE1"/>
    <property type="match status" value="1"/>
</dbReference>
<evidence type="ECO:0000256" key="2">
    <source>
        <dbReference type="ARBA" id="ARBA00011056"/>
    </source>
</evidence>
<feature type="region of interest" description="Disordered" evidence="11">
    <location>
        <begin position="210"/>
        <end position="266"/>
    </location>
</feature>
<evidence type="ECO:0000313" key="13">
    <source>
        <dbReference type="Proteomes" id="UP001140217"/>
    </source>
</evidence>
<evidence type="ECO:0000256" key="4">
    <source>
        <dbReference type="ARBA" id="ARBA00022816"/>
    </source>
</evidence>
<dbReference type="InterPro" id="IPR012476">
    <property type="entry name" value="GLE1"/>
</dbReference>
<dbReference type="OrthoDB" id="420884at2759"/>
<keyword evidence="3" id="KW-0813">Transport</keyword>
<comment type="similarity">
    <text evidence="2">Belongs to the GLE1 family.</text>
</comment>
<protein>
    <recommendedName>
        <fullName evidence="9">mRNA export factor GLE1</fullName>
    </recommendedName>
    <alternativeName>
        <fullName evidence="10">Nucleoporin GLE1</fullName>
    </alternativeName>
</protein>
<evidence type="ECO:0000256" key="3">
    <source>
        <dbReference type="ARBA" id="ARBA00022448"/>
    </source>
</evidence>
<name>A0A9W8HML7_9FUNG</name>
<evidence type="ECO:0000256" key="8">
    <source>
        <dbReference type="ARBA" id="ARBA00023242"/>
    </source>
</evidence>
<dbReference type="PANTHER" id="PTHR12960:SF0">
    <property type="entry name" value="MRNA EXPORT FACTOR GLE1"/>
    <property type="match status" value="1"/>
</dbReference>
<dbReference type="AlphaFoldDB" id="A0A9W8HML7"/>
<accession>A0A9W8HML7</accession>
<dbReference type="Gene3D" id="1.25.40.510">
    <property type="entry name" value="GLE1-like"/>
    <property type="match status" value="1"/>
</dbReference>
<evidence type="ECO:0000256" key="5">
    <source>
        <dbReference type="ARBA" id="ARBA00022927"/>
    </source>
</evidence>
<keyword evidence="5" id="KW-0653">Protein transport</keyword>
<evidence type="ECO:0000256" key="11">
    <source>
        <dbReference type="SAM" id="MobiDB-lite"/>
    </source>
</evidence>
<evidence type="ECO:0000256" key="10">
    <source>
        <dbReference type="ARBA" id="ARBA00029983"/>
    </source>
</evidence>
<dbReference type="GO" id="GO:0005543">
    <property type="term" value="F:phospholipid binding"/>
    <property type="evidence" value="ECO:0007669"/>
    <property type="project" value="TreeGrafter"/>
</dbReference>
<keyword evidence="6" id="KW-0811">Translocation</keyword>
<organism evidence="12 13">
    <name type="scientific">Coemansia javaensis</name>
    <dbReference type="NCBI Taxonomy" id="2761396"/>
    <lineage>
        <taxon>Eukaryota</taxon>
        <taxon>Fungi</taxon>
        <taxon>Fungi incertae sedis</taxon>
        <taxon>Zoopagomycota</taxon>
        <taxon>Kickxellomycotina</taxon>
        <taxon>Kickxellomycetes</taxon>
        <taxon>Kickxellales</taxon>
        <taxon>Kickxellaceae</taxon>
        <taxon>Coemansia</taxon>
    </lineage>
</organism>
<comment type="subcellular location">
    <subcellularLocation>
        <location evidence="1">Nucleus</location>
        <location evidence="1">Nuclear pore complex</location>
    </subcellularLocation>
</comment>
<keyword evidence="13" id="KW-1185">Reference proteome</keyword>
<sequence>MRYGLFLLGDDAQPHAPAEAAAVRGLLREAPAQRVSFAPEPPARQAKDRRGVKVLHVAKSPQAAAHRPRAQTLVAPTAAEPPPRGRARSLRPSARLSLGAPFPVSSVPPLAPPPPPLNRGASDQIHAPVERAPVQAGRKDPAAVAAEARESACQSYARSIQKEAEDVRAFLSGLGIAQPAPPKPDSVDRDIADTLAKVDQMRRDFEKRLRDEAAAKAQAEKEKAEREKAEKEKAERDRAKRAEQERLQREQEQAEREAEEAREREEAAKAAARLAVPALQANASPAALEWAEKYRGMYRELMDGLAPQVKSSAAARAACFKRRGLITRGIGQLKDSQVFIARTADSIKGILAESERDGPAVGQWMLNLVAKAIVKQAEREVSVATHAAYPLAATAVLVMQAYPGLADMLMIRLVKKCRYVVPDYLRKQPGQSVDEYIRAIGYKENDSGELETEGIYNERMAGMVALFAAIVQTPGSSGSASPLPIRLGWTWLARMLNMAPRAISPLLVQTFLSVAGTSMAAAYPRQLPKMLDLLATRWIPEIKATSPTAVAARTNLTSYMEEYQRTGRLRECAGRTIKAG</sequence>
<comment type="caution">
    <text evidence="12">The sequence shown here is derived from an EMBL/GenBank/DDBJ whole genome shotgun (WGS) entry which is preliminary data.</text>
</comment>
<dbReference type="GO" id="GO:0016973">
    <property type="term" value="P:poly(A)+ mRNA export from nucleus"/>
    <property type="evidence" value="ECO:0007669"/>
    <property type="project" value="InterPro"/>
</dbReference>
<dbReference type="GO" id="GO:0005737">
    <property type="term" value="C:cytoplasm"/>
    <property type="evidence" value="ECO:0007669"/>
    <property type="project" value="TreeGrafter"/>
</dbReference>
<reference evidence="12" key="1">
    <citation type="submission" date="2022-07" db="EMBL/GenBank/DDBJ databases">
        <title>Phylogenomic reconstructions and comparative analyses of Kickxellomycotina fungi.</title>
        <authorList>
            <person name="Reynolds N.K."/>
            <person name="Stajich J.E."/>
            <person name="Barry K."/>
            <person name="Grigoriev I.V."/>
            <person name="Crous P."/>
            <person name="Smith M.E."/>
        </authorList>
    </citation>
    <scope>NUCLEOTIDE SEQUENCE</scope>
    <source>
        <strain evidence="12">NBRC 105414</strain>
    </source>
</reference>